<gene>
    <name evidence="2" type="ORF">DEBURN_LOCUS7129</name>
</gene>
<organism evidence="2 3">
    <name type="scientific">Diversispora eburnea</name>
    <dbReference type="NCBI Taxonomy" id="1213867"/>
    <lineage>
        <taxon>Eukaryota</taxon>
        <taxon>Fungi</taxon>
        <taxon>Fungi incertae sedis</taxon>
        <taxon>Mucoromycota</taxon>
        <taxon>Glomeromycotina</taxon>
        <taxon>Glomeromycetes</taxon>
        <taxon>Diversisporales</taxon>
        <taxon>Diversisporaceae</taxon>
        <taxon>Diversispora</taxon>
    </lineage>
</organism>
<dbReference type="GO" id="GO:0004540">
    <property type="term" value="F:RNA nuclease activity"/>
    <property type="evidence" value="ECO:0007669"/>
    <property type="project" value="InterPro"/>
</dbReference>
<dbReference type="AlphaFoldDB" id="A0A9N9FRP1"/>
<comment type="caution">
    <text evidence="2">The sequence shown here is derived from an EMBL/GenBank/DDBJ whole genome shotgun (WGS) entry which is preliminary data.</text>
</comment>
<dbReference type="InterPro" id="IPR021139">
    <property type="entry name" value="NYN"/>
</dbReference>
<sequence>MLLRLNKKLTCKLVKTSNFSQAGQRTLFLKACTQLAQKIWNSNTFQSTTVLPLQESFPKIEHVLPHALIEKNTEFVHVFIDNSNIFIEGKYSIAESEHLGTYDIIRRKRCLNNFHIDYGQLLVTILNGRKLGGTPIIFGSHPLPNDTLWRRAREQGYTVQVYERNSRNQEKIVDIALAYAMSEAILTKDPGTLVLVSGDGNYLPVINSAIKHKWMVETWFWIKGISTVLWKESHFNPLELYYKSFTYIHESDQRDYVLEINDSKIIKTWGHDELMECFTISNLFAMWNWTNKETRCFNTVKIRSYLDNGAQDVSEITVNEILTCIIDGEEVQHARADIRIEMYQTNIA</sequence>
<dbReference type="EMBL" id="CAJVPK010000819">
    <property type="protein sequence ID" value="CAG8551634.1"/>
    <property type="molecule type" value="Genomic_DNA"/>
</dbReference>
<evidence type="ECO:0000313" key="3">
    <source>
        <dbReference type="Proteomes" id="UP000789706"/>
    </source>
</evidence>
<keyword evidence="3" id="KW-1185">Reference proteome</keyword>
<proteinExistence type="predicted"/>
<protein>
    <submittedName>
        <fullName evidence="2">2792_t:CDS:1</fullName>
    </submittedName>
</protein>
<evidence type="ECO:0000259" key="1">
    <source>
        <dbReference type="Pfam" id="PF01936"/>
    </source>
</evidence>
<reference evidence="2" key="1">
    <citation type="submission" date="2021-06" db="EMBL/GenBank/DDBJ databases">
        <authorList>
            <person name="Kallberg Y."/>
            <person name="Tangrot J."/>
            <person name="Rosling A."/>
        </authorList>
    </citation>
    <scope>NUCLEOTIDE SEQUENCE</scope>
    <source>
        <strain evidence="2">AZ414A</strain>
    </source>
</reference>
<dbReference type="Pfam" id="PF01936">
    <property type="entry name" value="NYN"/>
    <property type="match status" value="1"/>
</dbReference>
<dbReference type="Gene3D" id="3.40.50.1010">
    <property type="entry name" value="5'-nuclease"/>
    <property type="match status" value="1"/>
</dbReference>
<dbReference type="OrthoDB" id="2311180at2759"/>
<dbReference type="Proteomes" id="UP000789706">
    <property type="component" value="Unassembled WGS sequence"/>
</dbReference>
<accession>A0A9N9FRP1</accession>
<name>A0A9N9FRP1_9GLOM</name>
<feature type="domain" description="NYN" evidence="1">
    <location>
        <begin position="76"/>
        <end position="216"/>
    </location>
</feature>
<evidence type="ECO:0000313" key="2">
    <source>
        <dbReference type="EMBL" id="CAG8551634.1"/>
    </source>
</evidence>